<dbReference type="RefSeq" id="XP_034236206.1">
    <property type="nucleotide sequence ID" value="XM_034380315.1"/>
</dbReference>
<dbReference type="InterPro" id="IPR036236">
    <property type="entry name" value="Znf_C2H2_sf"/>
</dbReference>
<dbReference type="GO" id="GO:0008270">
    <property type="term" value="F:zinc ion binding"/>
    <property type="evidence" value="ECO:0007669"/>
    <property type="project" value="UniProtKB-KW"/>
</dbReference>
<dbReference type="AlphaFoldDB" id="A0A6P8YHX8"/>
<dbReference type="FunFam" id="3.30.160.60:FF:000446">
    <property type="entry name" value="Zinc finger protein"/>
    <property type="match status" value="1"/>
</dbReference>
<dbReference type="Gene3D" id="3.30.160.60">
    <property type="entry name" value="Classic Zinc Finger"/>
    <property type="match status" value="2"/>
</dbReference>
<feature type="domain" description="C2H2-type" evidence="6">
    <location>
        <begin position="225"/>
        <end position="249"/>
    </location>
</feature>
<evidence type="ECO:0000313" key="7">
    <source>
        <dbReference type="Proteomes" id="UP000515158"/>
    </source>
</evidence>
<dbReference type="PROSITE" id="PS00028">
    <property type="entry name" value="ZINC_FINGER_C2H2_1"/>
    <property type="match status" value="3"/>
</dbReference>
<feature type="region of interest" description="Disordered" evidence="5">
    <location>
        <begin position="92"/>
        <end position="129"/>
    </location>
</feature>
<dbReference type="PANTHER" id="PTHR23235">
    <property type="entry name" value="KRUEPPEL-LIKE TRANSCRIPTION FACTOR"/>
    <property type="match status" value="1"/>
</dbReference>
<organism evidence="8">
    <name type="scientific">Thrips palmi</name>
    <name type="common">Melon thrips</name>
    <dbReference type="NCBI Taxonomy" id="161013"/>
    <lineage>
        <taxon>Eukaryota</taxon>
        <taxon>Metazoa</taxon>
        <taxon>Ecdysozoa</taxon>
        <taxon>Arthropoda</taxon>
        <taxon>Hexapoda</taxon>
        <taxon>Insecta</taxon>
        <taxon>Pterygota</taxon>
        <taxon>Neoptera</taxon>
        <taxon>Paraneoptera</taxon>
        <taxon>Thysanoptera</taxon>
        <taxon>Terebrantia</taxon>
        <taxon>Thripoidea</taxon>
        <taxon>Thripidae</taxon>
        <taxon>Thrips</taxon>
    </lineage>
</organism>
<dbReference type="GO" id="GO:0000978">
    <property type="term" value="F:RNA polymerase II cis-regulatory region sequence-specific DNA binding"/>
    <property type="evidence" value="ECO:0007669"/>
    <property type="project" value="TreeGrafter"/>
</dbReference>
<evidence type="ECO:0000256" key="2">
    <source>
        <dbReference type="ARBA" id="ARBA00022771"/>
    </source>
</evidence>
<keyword evidence="7" id="KW-1185">Reference proteome</keyword>
<dbReference type="GO" id="GO:0005634">
    <property type="term" value="C:nucleus"/>
    <property type="evidence" value="ECO:0007669"/>
    <property type="project" value="UniProtKB-ARBA"/>
</dbReference>
<feature type="region of interest" description="Disordered" evidence="5">
    <location>
        <begin position="141"/>
        <end position="163"/>
    </location>
</feature>
<feature type="compositionally biased region" description="Acidic residues" evidence="5">
    <location>
        <begin position="99"/>
        <end position="116"/>
    </location>
</feature>
<feature type="compositionally biased region" description="Basic residues" evidence="5">
    <location>
        <begin position="146"/>
        <end position="159"/>
    </location>
</feature>
<evidence type="ECO:0000256" key="3">
    <source>
        <dbReference type="ARBA" id="ARBA00022833"/>
    </source>
</evidence>
<keyword evidence="2 4" id="KW-0863">Zinc-finger</keyword>
<dbReference type="KEGG" id="tpal:117642278"/>
<dbReference type="PROSITE" id="PS50157">
    <property type="entry name" value="ZINC_FINGER_C2H2_2"/>
    <property type="match status" value="3"/>
</dbReference>
<feature type="domain" description="C2H2-type" evidence="6">
    <location>
        <begin position="193"/>
        <end position="220"/>
    </location>
</feature>
<dbReference type="InParanoid" id="A0A6P8YHX8"/>
<evidence type="ECO:0000256" key="5">
    <source>
        <dbReference type="SAM" id="MobiDB-lite"/>
    </source>
</evidence>
<evidence type="ECO:0000259" key="6">
    <source>
        <dbReference type="PROSITE" id="PS50157"/>
    </source>
</evidence>
<reference evidence="8" key="1">
    <citation type="submission" date="2025-08" db="UniProtKB">
        <authorList>
            <consortium name="RefSeq"/>
        </authorList>
    </citation>
    <scope>IDENTIFICATION</scope>
    <source>
        <tissue evidence="8">Total insect</tissue>
    </source>
</reference>
<name>A0A6P8YHX8_THRPL</name>
<dbReference type="SMART" id="SM00355">
    <property type="entry name" value="ZnF_C2H2"/>
    <property type="match status" value="3"/>
</dbReference>
<feature type="domain" description="C2H2-type" evidence="6">
    <location>
        <begin position="164"/>
        <end position="192"/>
    </location>
</feature>
<dbReference type="Proteomes" id="UP000515158">
    <property type="component" value="Unplaced"/>
</dbReference>
<dbReference type="GO" id="GO:0000981">
    <property type="term" value="F:DNA-binding transcription factor activity, RNA polymerase II-specific"/>
    <property type="evidence" value="ECO:0007669"/>
    <property type="project" value="TreeGrafter"/>
</dbReference>
<evidence type="ECO:0000313" key="8">
    <source>
        <dbReference type="RefSeq" id="XP_034236206.1"/>
    </source>
</evidence>
<dbReference type="OrthoDB" id="6735276at2759"/>
<proteinExistence type="predicted"/>
<dbReference type="InterPro" id="IPR013087">
    <property type="entry name" value="Znf_C2H2_type"/>
</dbReference>
<evidence type="ECO:0000256" key="4">
    <source>
        <dbReference type="PROSITE-ProRule" id="PRU00042"/>
    </source>
</evidence>
<gene>
    <name evidence="8" type="primary">LOC117642278</name>
</gene>
<accession>A0A6P8YHX8</accession>
<dbReference type="SUPFAM" id="SSF57667">
    <property type="entry name" value="beta-beta-alpha zinc fingers"/>
    <property type="match status" value="1"/>
</dbReference>
<protein>
    <submittedName>
        <fullName evidence="8">Zinc finger protein 865-like</fullName>
    </submittedName>
</protein>
<keyword evidence="1" id="KW-0479">Metal-binding</keyword>
<dbReference type="Pfam" id="PF00096">
    <property type="entry name" value="zf-C2H2"/>
    <property type="match status" value="2"/>
</dbReference>
<sequence>MTGQELWFTCTASFSGPQESPQPIIQHAESSVCVLCIVRGPGHVQDGVPCLLVSSSLISGCVAEGVTSGTPRETRRATSQVQHFEVANGFRSAVTRDVDGEDDAPDALSEADAETEDQVRRPPRRAAKSVACVRTRQVMLSENARPRARRDRRERRPPRARPTYKCEGCMKRFRTQKEAVRHLDIFHTEETPYACDICRMEFTLAIYLKRHMSSHGPRKSGTRHLKCDVCGVKFSHVSYLTVHQKTSGH</sequence>
<keyword evidence="3" id="KW-0862">Zinc</keyword>
<dbReference type="GeneID" id="117642278"/>
<dbReference type="PANTHER" id="PTHR23235:SF120">
    <property type="entry name" value="KRUPPEL-LIKE FACTOR 15"/>
    <property type="match status" value="1"/>
</dbReference>
<evidence type="ECO:0000256" key="1">
    <source>
        <dbReference type="ARBA" id="ARBA00022723"/>
    </source>
</evidence>